<dbReference type="GO" id="GO:0005737">
    <property type="term" value="C:cytoplasm"/>
    <property type="evidence" value="ECO:0007669"/>
    <property type="project" value="UniProtKB-SubCell"/>
</dbReference>
<dbReference type="InterPro" id="IPR025877">
    <property type="entry name" value="MobA-like_NTP_Trfase"/>
</dbReference>
<keyword evidence="3 8" id="KW-0479">Metal-binding</keyword>
<dbReference type="PANTHER" id="PTHR19136">
    <property type="entry name" value="MOLYBDENUM COFACTOR GUANYLYLTRANSFERASE"/>
    <property type="match status" value="1"/>
</dbReference>
<comment type="caution">
    <text evidence="8">Lacks conserved residue(s) required for the propagation of feature annotation.</text>
</comment>
<keyword evidence="11" id="KW-1185">Reference proteome</keyword>
<feature type="binding site" evidence="8">
    <location>
        <begin position="10"/>
        <end position="12"/>
    </location>
    <ligand>
        <name>GTP</name>
        <dbReference type="ChEBI" id="CHEBI:37565"/>
    </ligand>
</feature>
<comment type="domain">
    <text evidence="8">The N-terminal domain determines nucleotide recognition and specific binding, while the C-terminal domain determines the specific binding to the target protein.</text>
</comment>
<evidence type="ECO:0000256" key="5">
    <source>
        <dbReference type="ARBA" id="ARBA00022842"/>
    </source>
</evidence>
<dbReference type="EMBL" id="CP024848">
    <property type="protein sequence ID" value="AXI10369.1"/>
    <property type="molecule type" value="Genomic_DNA"/>
</dbReference>
<dbReference type="InterPro" id="IPR013482">
    <property type="entry name" value="Molybde_CF_guanTrfase"/>
</dbReference>
<comment type="function">
    <text evidence="8">Transfers a GMP moiety from GTP to Mo-molybdopterin (Mo-MPT) cofactor (Moco or molybdenum cofactor) to form Mo-molybdopterin guanine dinucleotide (Mo-MGD) cofactor.</text>
</comment>
<reference evidence="11" key="1">
    <citation type="submission" date="2017-11" db="EMBL/GenBank/DDBJ databases">
        <authorList>
            <person name="Zhu W."/>
        </authorList>
    </citation>
    <scope>NUCLEOTIDE SEQUENCE [LARGE SCALE GENOMIC DNA]</scope>
    <source>
        <strain evidence="11">160</strain>
    </source>
</reference>
<evidence type="ECO:0000256" key="7">
    <source>
        <dbReference type="ARBA" id="ARBA00023150"/>
    </source>
</evidence>
<dbReference type="InterPro" id="IPR029044">
    <property type="entry name" value="Nucleotide-diphossugar_trans"/>
</dbReference>
<dbReference type="KEGG" id="ocn:CUC15_16130"/>
<gene>
    <name evidence="8" type="primary">mobA</name>
    <name evidence="10" type="ORF">CUC15_16130</name>
</gene>
<evidence type="ECO:0000256" key="2">
    <source>
        <dbReference type="ARBA" id="ARBA00022679"/>
    </source>
</evidence>
<evidence type="ECO:0000256" key="1">
    <source>
        <dbReference type="ARBA" id="ARBA00022490"/>
    </source>
</evidence>
<feature type="binding site" evidence="8">
    <location>
        <position position="102"/>
    </location>
    <ligand>
        <name>Mg(2+)</name>
        <dbReference type="ChEBI" id="CHEBI:18420"/>
    </ligand>
</feature>
<evidence type="ECO:0000259" key="9">
    <source>
        <dbReference type="Pfam" id="PF12804"/>
    </source>
</evidence>
<dbReference type="CDD" id="cd02503">
    <property type="entry name" value="MobA"/>
    <property type="match status" value="1"/>
</dbReference>
<comment type="catalytic activity">
    <reaction evidence="8">
        <text>Mo-molybdopterin + GTP + H(+) = Mo-molybdopterin guanine dinucleotide + diphosphate</text>
        <dbReference type="Rhea" id="RHEA:34243"/>
        <dbReference type="ChEBI" id="CHEBI:15378"/>
        <dbReference type="ChEBI" id="CHEBI:33019"/>
        <dbReference type="ChEBI" id="CHEBI:37565"/>
        <dbReference type="ChEBI" id="CHEBI:71302"/>
        <dbReference type="ChEBI" id="CHEBI:71310"/>
        <dbReference type="EC" id="2.7.7.77"/>
    </reaction>
</comment>
<evidence type="ECO:0000256" key="6">
    <source>
        <dbReference type="ARBA" id="ARBA00023134"/>
    </source>
</evidence>
<dbReference type="GO" id="GO:0006777">
    <property type="term" value="P:Mo-molybdopterin cofactor biosynthetic process"/>
    <property type="evidence" value="ECO:0007669"/>
    <property type="project" value="UniProtKB-KW"/>
</dbReference>
<evidence type="ECO:0000256" key="8">
    <source>
        <dbReference type="HAMAP-Rule" id="MF_00316"/>
    </source>
</evidence>
<protein>
    <recommendedName>
        <fullName evidence="8">Probable molybdenum cofactor guanylyltransferase</fullName>
        <shortName evidence="8">MoCo guanylyltransferase</shortName>
        <ecNumber evidence="8">2.7.7.77</ecNumber>
    </recommendedName>
    <alternativeName>
        <fullName evidence="8">GTP:molybdopterin guanylyltransferase</fullName>
    </alternativeName>
    <alternativeName>
        <fullName evidence="8">Mo-MPT guanylyltransferase</fullName>
    </alternativeName>
    <alternativeName>
        <fullName evidence="8">Molybdopterin guanylyltransferase</fullName>
    </alternativeName>
    <alternativeName>
        <fullName evidence="8">Molybdopterin-guanine dinucleotide synthase</fullName>
        <shortName evidence="8">MGD synthase</shortName>
    </alternativeName>
</protein>
<evidence type="ECO:0000256" key="4">
    <source>
        <dbReference type="ARBA" id="ARBA00022741"/>
    </source>
</evidence>
<name>A0A345PK39_9BACI</name>
<keyword evidence="1 8" id="KW-0963">Cytoplasm</keyword>
<keyword evidence="4 8" id="KW-0547">Nucleotide-binding</keyword>
<dbReference type="Gene3D" id="3.90.550.10">
    <property type="entry name" value="Spore Coat Polysaccharide Biosynthesis Protein SpsA, Chain A"/>
    <property type="match status" value="1"/>
</dbReference>
<dbReference type="HAMAP" id="MF_00316">
    <property type="entry name" value="MobA"/>
    <property type="match status" value="1"/>
</dbReference>
<dbReference type="GO" id="GO:0061603">
    <property type="term" value="F:molybdenum cofactor guanylyltransferase activity"/>
    <property type="evidence" value="ECO:0007669"/>
    <property type="project" value="UniProtKB-EC"/>
</dbReference>
<organism evidence="10 11">
    <name type="scientific">Oceanobacillus zhaokaii</name>
    <dbReference type="NCBI Taxonomy" id="2052660"/>
    <lineage>
        <taxon>Bacteria</taxon>
        <taxon>Bacillati</taxon>
        <taxon>Bacillota</taxon>
        <taxon>Bacilli</taxon>
        <taxon>Bacillales</taxon>
        <taxon>Bacillaceae</taxon>
        <taxon>Oceanobacillus</taxon>
    </lineage>
</organism>
<dbReference type="Pfam" id="PF12804">
    <property type="entry name" value="NTP_transf_3"/>
    <property type="match status" value="1"/>
</dbReference>
<evidence type="ECO:0000256" key="3">
    <source>
        <dbReference type="ARBA" id="ARBA00022723"/>
    </source>
</evidence>
<dbReference type="GO" id="GO:0005525">
    <property type="term" value="F:GTP binding"/>
    <property type="evidence" value="ECO:0007669"/>
    <property type="project" value="UniProtKB-UniRule"/>
</dbReference>
<dbReference type="SUPFAM" id="SSF53448">
    <property type="entry name" value="Nucleotide-diphospho-sugar transferases"/>
    <property type="match status" value="1"/>
</dbReference>
<comment type="cofactor">
    <cofactor evidence="8">
        <name>Mg(2+)</name>
        <dbReference type="ChEBI" id="CHEBI:18420"/>
    </cofactor>
</comment>
<dbReference type="Proteomes" id="UP000253908">
    <property type="component" value="Chromosome"/>
</dbReference>
<dbReference type="AlphaFoldDB" id="A0A345PK39"/>
<keyword evidence="2 8" id="KW-0808">Transferase</keyword>
<comment type="subcellular location">
    <subcellularLocation>
        <location evidence="8">Cytoplasm</location>
    </subcellularLocation>
</comment>
<feature type="domain" description="MobA-like NTP transferase" evidence="9">
    <location>
        <begin position="7"/>
        <end position="161"/>
    </location>
</feature>
<dbReference type="OrthoDB" id="9788394at2"/>
<sequence length="193" mass="21458">MEMEFIGVILAGGQSRRFGSPKAFAKREGNSFYTYSAKALESYTSKLVLVTNPKLSPVFSQEGFTGEIISDCTEYAGQGPLAGIYSAMEKYSADWYIVSPIDVPFIDQAVIELLLSNIEPNVDAVIPVVAGKKQPLIALYHHNVKGLIKSKLDRGLRSVEKVLEDLNVHYLSIKDEQAFINVNSQVDYEKYIK</sequence>
<keyword evidence="10" id="KW-0548">Nucleotidyltransferase</keyword>
<keyword evidence="6 8" id="KW-0342">GTP-binding</keyword>
<dbReference type="GO" id="GO:0046872">
    <property type="term" value="F:metal ion binding"/>
    <property type="evidence" value="ECO:0007669"/>
    <property type="project" value="UniProtKB-KW"/>
</dbReference>
<comment type="similarity">
    <text evidence="8">Belongs to the MobA family.</text>
</comment>
<feature type="binding site" evidence="8">
    <location>
        <position position="102"/>
    </location>
    <ligand>
        <name>GTP</name>
        <dbReference type="ChEBI" id="CHEBI:37565"/>
    </ligand>
</feature>
<keyword evidence="7 8" id="KW-0501">Molybdenum cofactor biosynthesis</keyword>
<dbReference type="EC" id="2.7.7.77" evidence="8"/>
<evidence type="ECO:0000313" key="11">
    <source>
        <dbReference type="Proteomes" id="UP000253908"/>
    </source>
</evidence>
<evidence type="ECO:0000313" key="10">
    <source>
        <dbReference type="EMBL" id="AXI10369.1"/>
    </source>
</evidence>
<dbReference type="PANTHER" id="PTHR19136:SF81">
    <property type="entry name" value="MOLYBDENUM COFACTOR GUANYLYLTRANSFERASE"/>
    <property type="match status" value="1"/>
</dbReference>
<keyword evidence="5 8" id="KW-0460">Magnesium</keyword>
<proteinExistence type="inferred from homology"/>
<feature type="binding site" evidence="8">
    <location>
        <position position="71"/>
    </location>
    <ligand>
        <name>GTP</name>
        <dbReference type="ChEBI" id="CHEBI:37565"/>
    </ligand>
</feature>
<accession>A0A345PK39</accession>
<feature type="binding site" evidence="8">
    <location>
        <position position="22"/>
    </location>
    <ligand>
        <name>GTP</name>
        <dbReference type="ChEBI" id="CHEBI:37565"/>
    </ligand>
</feature>